<keyword evidence="2" id="KW-0812">Transmembrane</keyword>
<proteinExistence type="inferred from homology"/>
<dbReference type="SUPFAM" id="SSF55073">
    <property type="entry name" value="Nucleotide cyclase"/>
    <property type="match status" value="1"/>
</dbReference>
<dbReference type="RefSeq" id="WP_307200065.1">
    <property type="nucleotide sequence ID" value="NZ_JAUTAN010000001.1"/>
</dbReference>
<accession>A0AAJ1U2A6</accession>
<reference evidence="4" key="1">
    <citation type="submission" date="2023-07" db="EMBL/GenBank/DDBJ databases">
        <title>Functional and genomic diversity of the sorghum phyllosphere microbiome.</title>
        <authorList>
            <person name="Shade A."/>
        </authorList>
    </citation>
    <scope>NUCLEOTIDE SEQUENCE</scope>
    <source>
        <strain evidence="4">SORGH_AS_1067</strain>
    </source>
</reference>
<dbReference type="InterPro" id="IPR001054">
    <property type="entry name" value="A/G_cyclase"/>
</dbReference>
<dbReference type="EMBL" id="JAUTAN010000001">
    <property type="protein sequence ID" value="MDQ1104595.1"/>
    <property type="molecule type" value="Genomic_DNA"/>
</dbReference>
<keyword evidence="2" id="KW-0472">Membrane</keyword>
<comment type="caution">
    <text evidence="4">The sequence shown here is derived from an EMBL/GenBank/DDBJ whole genome shotgun (WGS) entry which is preliminary data.</text>
</comment>
<gene>
    <name evidence="4" type="ORF">QE405_001879</name>
</gene>
<dbReference type="GO" id="GO:0004016">
    <property type="term" value="F:adenylate cyclase activity"/>
    <property type="evidence" value="ECO:0007669"/>
    <property type="project" value="UniProtKB-EC"/>
</dbReference>
<evidence type="ECO:0000256" key="2">
    <source>
        <dbReference type="SAM" id="Phobius"/>
    </source>
</evidence>
<dbReference type="PANTHER" id="PTHR43081:SF1">
    <property type="entry name" value="ADENYLATE CYCLASE, TERMINAL-DIFFERENTIATION SPECIFIC"/>
    <property type="match status" value="1"/>
</dbReference>
<evidence type="ECO:0000259" key="3">
    <source>
        <dbReference type="PROSITE" id="PS50125"/>
    </source>
</evidence>
<dbReference type="EC" id="4.6.1.1" evidence="4"/>
<organism evidence="4 5">
    <name type="scientific">Nocardioides zeae</name>
    <dbReference type="NCBI Taxonomy" id="1457234"/>
    <lineage>
        <taxon>Bacteria</taxon>
        <taxon>Bacillati</taxon>
        <taxon>Actinomycetota</taxon>
        <taxon>Actinomycetes</taxon>
        <taxon>Propionibacteriales</taxon>
        <taxon>Nocardioidaceae</taxon>
        <taxon>Nocardioides</taxon>
    </lineage>
</organism>
<dbReference type="Proteomes" id="UP001239215">
    <property type="component" value="Unassembled WGS sequence"/>
</dbReference>
<feature type="domain" description="Guanylate cyclase" evidence="3">
    <location>
        <begin position="113"/>
        <end position="224"/>
    </location>
</feature>
<keyword evidence="2" id="KW-1133">Transmembrane helix</keyword>
<dbReference type="Gene3D" id="3.30.70.1230">
    <property type="entry name" value="Nucleotide cyclase"/>
    <property type="match status" value="1"/>
</dbReference>
<dbReference type="SMART" id="SM00044">
    <property type="entry name" value="CYCc"/>
    <property type="match status" value="1"/>
</dbReference>
<sequence length="280" mass="30072">MPTWSIVLLVVLQVASLAAAVTFGVLLTVSRRRVRRLDAEVAALQDAAALPPTSRLRLPRPREAVRAVWETVELVRDRGVGGALRSSIEELAGWAQVERPDLVRLAAHDGRVSILFSDIEGSTTLNDRLGDRAWVRLLARHDALVRRAVEAHTGQVVKTQGDGFMVAFGPATDAVGAALEVQHALAGWRSEPRVRVRIGIHRGSVLHRDNDLFGRNVAYAARVASLADGGEVLVSDAVAAALDDDERATLLDAEGSREVELRGIAGTQVVHRLVAPSADG</sequence>
<evidence type="ECO:0000256" key="1">
    <source>
        <dbReference type="ARBA" id="ARBA00005381"/>
    </source>
</evidence>
<comment type="similarity">
    <text evidence="1">Belongs to the adenylyl cyclase class-3 family.</text>
</comment>
<dbReference type="GO" id="GO:0009190">
    <property type="term" value="P:cyclic nucleotide biosynthetic process"/>
    <property type="evidence" value="ECO:0007669"/>
    <property type="project" value="InterPro"/>
</dbReference>
<dbReference type="CDD" id="cd07302">
    <property type="entry name" value="CHD"/>
    <property type="match status" value="1"/>
</dbReference>
<name>A0AAJ1U2A6_9ACTN</name>
<dbReference type="GO" id="GO:0035556">
    <property type="term" value="P:intracellular signal transduction"/>
    <property type="evidence" value="ECO:0007669"/>
    <property type="project" value="InterPro"/>
</dbReference>
<dbReference type="PANTHER" id="PTHR43081">
    <property type="entry name" value="ADENYLATE CYCLASE, TERMINAL-DIFFERENTIATION SPECIFIC-RELATED"/>
    <property type="match status" value="1"/>
</dbReference>
<dbReference type="InterPro" id="IPR050697">
    <property type="entry name" value="Adenylyl/Guanylyl_Cyclase_3/4"/>
</dbReference>
<dbReference type="Pfam" id="PF00211">
    <property type="entry name" value="Guanylate_cyc"/>
    <property type="match status" value="1"/>
</dbReference>
<feature type="transmembrane region" description="Helical" evidence="2">
    <location>
        <begin position="6"/>
        <end position="29"/>
    </location>
</feature>
<dbReference type="PROSITE" id="PS50125">
    <property type="entry name" value="GUANYLATE_CYCLASE_2"/>
    <property type="match status" value="1"/>
</dbReference>
<dbReference type="AlphaFoldDB" id="A0AAJ1U2A6"/>
<dbReference type="InterPro" id="IPR029787">
    <property type="entry name" value="Nucleotide_cyclase"/>
</dbReference>
<evidence type="ECO:0000313" key="4">
    <source>
        <dbReference type="EMBL" id="MDQ1104595.1"/>
    </source>
</evidence>
<evidence type="ECO:0000313" key="5">
    <source>
        <dbReference type="Proteomes" id="UP001239215"/>
    </source>
</evidence>
<protein>
    <submittedName>
        <fullName evidence="4">Adenylate cyclase</fullName>
        <ecNumber evidence="4">4.6.1.1</ecNumber>
    </submittedName>
</protein>
<keyword evidence="4" id="KW-0456">Lyase</keyword>